<evidence type="ECO:0000313" key="2">
    <source>
        <dbReference type="EMBL" id="KAG7563680.1"/>
    </source>
</evidence>
<dbReference type="PANTHER" id="PTHR31900:SF34">
    <property type="entry name" value="EMB|CAB62440.1-RELATED"/>
    <property type="match status" value="1"/>
</dbReference>
<comment type="caution">
    <text evidence="2">The sequence shown here is derived from an EMBL/GenBank/DDBJ whole genome shotgun (WGS) entry which is preliminary data.</text>
</comment>
<dbReference type="PROSITE" id="PS50181">
    <property type="entry name" value="FBOX"/>
    <property type="match status" value="4"/>
</dbReference>
<dbReference type="CDD" id="cd22160">
    <property type="entry name" value="F-box_AtFBL13-like"/>
    <property type="match status" value="4"/>
</dbReference>
<organism evidence="2 3">
    <name type="scientific">Arabidopsis suecica</name>
    <name type="common">Swedish thale-cress</name>
    <name type="synonym">Cardaminopsis suecica</name>
    <dbReference type="NCBI Taxonomy" id="45249"/>
    <lineage>
        <taxon>Eukaryota</taxon>
        <taxon>Viridiplantae</taxon>
        <taxon>Streptophyta</taxon>
        <taxon>Embryophyta</taxon>
        <taxon>Tracheophyta</taxon>
        <taxon>Spermatophyta</taxon>
        <taxon>Magnoliopsida</taxon>
        <taxon>eudicotyledons</taxon>
        <taxon>Gunneridae</taxon>
        <taxon>Pentapetalae</taxon>
        <taxon>rosids</taxon>
        <taxon>malvids</taxon>
        <taxon>Brassicales</taxon>
        <taxon>Brassicaceae</taxon>
        <taxon>Camelineae</taxon>
        <taxon>Arabidopsis</taxon>
    </lineage>
</organism>
<dbReference type="InterPro" id="IPR013101">
    <property type="entry name" value="LRR_PRU1-like"/>
</dbReference>
<accession>A0A8T1ZUX1</accession>
<gene>
    <name evidence="2" type="ORF">ISN44_As10g004600</name>
</gene>
<proteinExistence type="predicted"/>
<dbReference type="SMART" id="SM00256">
    <property type="entry name" value="FBOX"/>
    <property type="match status" value="5"/>
</dbReference>
<dbReference type="Pfam" id="PF08387">
    <property type="entry name" value="FBD"/>
    <property type="match status" value="6"/>
</dbReference>
<dbReference type="InterPro" id="IPR053781">
    <property type="entry name" value="F-box_AtFBL13-like"/>
</dbReference>
<evidence type="ECO:0000313" key="3">
    <source>
        <dbReference type="Proteomes" id="UP000694251"/>
    </source>
</evidence>
<dbReference type="EMBL" id="JAEFBJ010000010">
    <property type="protein sequence ID" value="KAG7563680.1"/>
    <property type="molecule type" value="Genomic_DNA"/>
</dbReference>
<feature type="domain" description="F-box" evidence="1">
    <location>
        <begin position="846"/>
        <end position="879"/>
    </location>
</feature>
<dbReference type="Pfam" id="PF00646">
    <property type="entry name" value="F-box"/>
    <property type="match status" value="5"/>
</dbReference>
<evidence type="ECO:0000259" key="1">
    <source>
        <dbReference type="PROSITE" id="PS50181"/>
    </source>
</evidence>
<dbReference type="InterPro" id="IPR006566">
    <property type="entry name" value="FBD"/>
</dbReference>
<dbReference type="InterPro" id="IPR001810">
    <property type="entry name" value="F-box_dom"/>
</dbReference>
<keyword evidence="3" id="KW-1185">Reference proteome</keyword>
<feature type="domain" description="F-box" evidence="1">
    <location>
        <begin position="1914"/>
        <end position="1965"/>
    </location>
</feature>
<name>A0A8T1ZUX1_ARASU</name>
<reference evidence="2 3" key="1">
    <citation type="submission" date="2020-12" db="EMBL/GenBank/DDBJ databases">
        <title>Concerted genomic and epigenomic changes stabilize Arabidopsis allopolyploids.</title>
        <authorList>
            <person name="Chen Z."/>
        </authorList>
    </citation>
    <scope>NUCLEOTIDE SEQUENCE [LARGE SCALE GENOMIC DNA]</scope>
    <source>
        <strain evidence="2">As9502</strain>
        <tissue evidence="2">Leaf</tissue>
    </source>
</reference>
<dbReference type="Pfam" id="PF07723">
    <property type="entry name" value="LRR_2"/>
    <property type="match status" value="5"/>
</dbReference>
<dbReference type="PANTHER" id="PTHR31900">
    <property type="entry name" value="F-BOX/RNI SUPERFAMILY PROTEIN-RELATED"/>
    <property type="match status" value="1"/>
</dbReference>
<dbReference type="Proteomes" id="UP000694251">
    <property type="component" value="Chromosome 10"/>
</dbReference>
<protein>
    <submittedName>
        <fullName evidence="2">FBD domain</fullName>
    </submittedName>
</protein>
<feature type="domain" description="F-box" evidence="1">
    <location>
        <begin position="1280"/>
        <end position="1316"/>
    </location>
</feature>
<dbReference type="InterPro" id="IPR050232">
    <property type="entry name" value="FBL13/AtMIF1-like"/>
</dbReference>
<sequence>MNFDSGSSIDIGLLLGIAFGRQLRELVLESYSGKSFRFPTSLYYCETLQTLELYHCILIDVPFPVCLKSLRTLHLHVMEYKDDESVVNLLSGCISLENLVVHQSTEFSLKTFTIAVPSLQRLTLMADNECEENSVYVINAPSLKYLKIEGILEDGSCLIENNTPELVEASIIGVSRVVFESILGSLYFVKRLSLKIGSPLEIKFPTGTIFHHLIYLELHTNEPEWWNLLMLMLDTSPKLQVLKLIGDWFWKGHRVAYRRWNQPKHVAECLLLCLETLVWTDYEGLIKDEKEVAKYILRNASRLKKATFSNKYSLSEEKLERPSDFSGGIKEKSVLDTYSRWAEPPENPPPTAACFLLPDLSHRLAINPMATSIFTFTTHSPPPVDVEWKPLGLRSLRNGGAVNADRISDLPEALLLQILSLLRVKDVVSASVLSKPWRSLWKLVPKLKFDYPYNQSEQYRESFCRLLVSNKAPFLESLHLCFSFNSCSSMDVGMWIGIAYARHVRELVLHVVSEKYLSFQFPKSLYNCETLETLTLKGWIHVNAPYPVCLKSLRTLRLENVDYNYDHSVINLFSGCPNLENLVVYQRNLVHVKTFTIAVPSLQRLTIYDDNDAKKCRGYVINAPSLKYLKIDGFKALESCLIENAPELVEAKVINVSKIINEKLLESLTSVKRLSLALSPLEIKFPTGSIFYQLVSLELYTNKAEWWNLLVLMLDSSPKLQVLKLIGKWCGAKNHIAIRNWNQPKNIPGCLLFHLETFMLKGCKRLGEDEKEVAKYILRNSNRLKRATFTIKIYEENDSRDMVEVVEELKSVVMASNSCQLVFKETDRTCNKKDGDNINNRDVVKEDRISELPEALILQILSLLPTEDAIATSVLSKQWLPHWKMLPKLKFDSCDHSGKLGTFSKNVYKALLSHKAPVLQSLHLKVRLDRCKEIDIRILIEIAFARIVRKLVLIIQPVKLFRFPKSLCNCETLETLKLGYMVLDVSSIVCLESLKTLHLYYVDFKDKESLFIFLSGCPNLENLMVHRYPFTGTLGTLTIAVPSLQRLSIYNMYNTSAGYVINAPSLKYLKVEVNHTLGVCLIGNVTKLVEANIIVASQINENPLVSLTSVKRLSLELSPLEINFPTGSIFYQLVYLELYTNKKAWWNLLTHMLDSSPKLQVLKLIDLDWRKGLQACGNWNQPKNVPECLLFHLETFMWKGYEWEREEETEVAKYILSNTICLKRATFSSKSITPKERVEMVEDLNSVEERRDPKEEEGRRALDKGSSLARIVRNDGIESADRISELPEVLILEILSLLPTENAIGTSVLSKRWQSLWKILPDLNNVNTFTIAVPSLQRLTICTSNSVDPHEGYVIDAPSLKYLKIVGTNHIEFFLIKNEPKLVEANLTVHYLIVNENLLGSLTSVKRLSLELLPLNIKFPTRISFHQLVYLEFLTNEAECWNLLTLMLDSSPKLQVLKLINYHNQREDDVWKWNQPKNVPECLLFHLEIFMWEGYKWRQEDWISQLPEVLILQILSLLPTKDAIATSVLSKQWRFLWMMLPKLKFDCNDHKPVRGTKTFSTNVCRSLLSYKAPVLKSLHLKICFSRCTTIDTGILIGIALSRNVRKLVLQCSLLVTVFKFPRCLLYNCETLETLKLKYSARIDVPSSVHLKSLTTLHLSYVDFKNDESVFNLLSGCPNLENLMVHLFSRRVLKSLKNFKIVVPSLQRLSIFSISRRQQHWGYVINAPSLKYLKVEGIYGLDFCLIENTPKLVEANIIDVSDIINENLMESLTSVTRLSLALSSPLKIKFPIGSIFHQLIYLELYTNKEAWWNLLTLMLDSSPKLQFLKLIDPLGSRKDLVANGKWNQPNNVAECLLLHLETFVWNGYKEQLEEEIEVAKYILKNAICLKKATFSIKGFNADERLDMLEDKTDGDDRISKLPEALILEILSLLTTKDAIATSVLSKQWQSHWKMLPNLKFNSYEAYYHSNEIGTFSKDVCRNLLSHKAPVLQSLHLTICLDECNAMDTGILIGRAVSRNVRELALRVQYNYGEEFRFPRCLYNCETLETLKLEFDVHINVPSTICLKSLRTLQLVFVDVKDDESFLNLLSGCPSLENLEVHGIRYSSVKTFTIAVPSLQRLRIYTCSGDPFAGYVINAPSLKYLEIDICGLGVGFCLIENVKKLVEATISVSSREINENLLLSLTSVRRLSLELSPLKIKFPTGSIFYQLVSLELHTNKEAWYNLLSLMLHSSPNLQVLKLIDHMDCRNDFVADIEWNQPNNVPECLLFHLETFMWEGNYYKWEKEVAKYILRNSKHLKRATFFSKDMSSEDRLEIIKDFESVIRASNSCQLLFK</sequence>
<dbReference type="OrthoDB" id="1001574at2759"/>
<dbReference type="SMART" id="SM00579">
    <property type="entry name" value="FBD"/>
    <property type="match status" value="5"/>
</dbReference>
<feature type="domain" description="F-box" evidence="1">
    <location>
        <begin position="404"/>
        <end position="456"/>
    </location>
</feature>